<protein>
    <recommendedName>
        <fullName evidence="4">Peptidase MA-like domain-containing protein</fullName>
    </recommendedName>
</protein>
<keyword evidence="2" id="KW-1133">Transmembrane helix</keyword>
<organism evidence="5 6">
    <name type="scientific">Pyxidicoccus parkwayensis</name>
    <dbReference type="NCBI Taxonomy" id="2813578"/>
    <lineage>
        <taxon>Bacteria</taxon>
        <taxon>Pseudomonadati</taxon>
        <taxon>Myxococcota</taxon>
        <taxon>Myxococcia</taxon>
        <taxon>Myxococcales</taxon>
        <taxon>Cystobacterineae</taxon>
        <taxon>Myxococcaceae</taxon>
        <taxon>Pyxidicoccus</taxon>
    </lineage>
</organism>
<evidence type="ECO:0000313" key="6">
    <source>
        <dbReference type="Proteomes" id="UP000662747"/>
    </source>
</evidence>
<keyword evidence="3" id="KW-0732">Signal</keyword>
<accession>A0ABX7P9Y8</accession>
<evidence type="ECO:0000256" key="1">
    <source>
        <dbReference type="SAM" id="MobiDB-lite"/>
    </source>
</evidence>
<feature type="compositionally biased region" description="Pro residues" evidence="1">
    <location>
        <begin position="409"/>
        <end position="418"/>
    </location>
</feature>
<evidence type="ECO:0000256" key="3">
    <source>
        <dbReference type="SAM" id="SignalP"/>
    </source>
</evidence>
<keyword evidence="6" id="KW-1185">Reference proteome</keyword>
<dbReference type="InterPro" id="IPR039568">
    <property type="entry name" value="Peptidase_MA-like_dom"/>
</dbReference>
<evidence type="ECO:0000259" key="4">
    <source>
        <dbReference type="Pfam" id="PF13485"/>
    </source>
</evidence>
<reference evidence="5 6" key="1">
    <citation type="submission" date="2021-02" db="EMBL/GenBank/DDBJ databases">
        <title>De Novo genome assembly of isolated myxobacteria.</title>
        <authorList>
            <person name="Stevens D.C."/>
        </authorList>
    </citation>
    <scope>NUCLEOTIDE SEQUENCE [LARGE SCALE GENOMIC DNA]</scope>
    <source>
        <strain evidence="6">SCPEA02</strain>
    </source>
</reference>
<gene>
    <name evidence="5" type="ORF">JY651_21005</name>
</gene>
<feature type="chain" id="PRO_5046798352" description="Peptidase MA-like domain-containing protein" evidence="3">
    <location>
        <begin position="20"/>
        <end position="418"/>
    </location>
</feature>
<feature type="transmembrane region" description="Helical" evidence="2">
    <location>
        <begin position="280"/>
        <end position="303"/>
    </location>
</feature>
<dbReference type="EMBL" id="CP071090">
    <property type="protein sequence ID" value="QSQ27238.1"/>
    <property type="molecule type" value="Genomic_DNA"/>
</dbReference>
<keyword evidence="2" id="KW-0472">Membrane</keyword>
<feature type="region of interest" description="Disordered" evidence="1">
    <location>
        <begin position="339"/>
        <end position="418"/>
    </location>
</feature>
<feature type="signal peptide" evidence="3">
    <location>
        <begin position="1"/>
        <end position="19"/>
    </location>
</feature>
<feature type="compositionally biased region" description="Acidic residues" evidence="1">
    <location>
        <begin position="392"/>
        <end position="402"/>
    </location>
</feature>
<evidence type="ECO:0000256" key="2">
    <source>
        <dbReference type="SAM" id="Phobius"/>
    </source>
</evidence>
<name>A0ABX7P9Y8_9BACT</name>
<keyword evidence="2" id="KW-0812">Transmembrane</keyword>
<dbReference type="Pfam" id="PF13485">
    <property type="entry name" value="Peptidase_MA_2"/>
    <property type="match status" value="1"/>
</dbReference>
<dbReference type="Proteomes" id="UP000662747">
    <property type="component" value="Chromosome"/>
</dbReference>
<dbReference type="RefSeq" id="WP_206728764.1">
    <property type="nucleotide sequence ID" value="NZ_CP071090.1"/>
</dbReference>
<evidence type="ECO:0000313" key="5">
    <source>
        <dbReference type="EMBL" id="QSQ27238.1"/>
    </source>
</evidence>
<sequence>MRTLLLLLSLLLAAPQALAQEPGDFHDAHSRDMVVNDAVLVPHERPPSVTGEVTTKRFRILHTAAATVAAQELAGQLEGVRDSFGAILGRDWPGVTEVRLGVGRGEFEALALPGGKPPGWAVALAYPAHQIILLDALSLHEPDGQQTLRHEMAHVALGQLARDWPRWFQEGVAQNVTGERYSLAHYSALFRAVTQERVFHFEDLQDDWPDHPSDVEIAYAQSAAFVAHLSAKFGPQAMGVLVDGVRQGEPFEQAFGKAFRTSLLVEETDWREGLAARYGWLPLTTSSALLWLAASALCVAAYARRRQQKEARLAEMAAQDAAEDAALRVLAARASALQGGLPGQDATSPAPELTWPEWPAGAASSEPDAMESRDTQEAVSGPHELPPVASEPADEAPEETSGESEVPASPRPPKPTVH</sequence>
<proteinExistence type="predicted"/>
<feature type="domain" description="Peptidase MA-like" evidence="4">
    <location>
        <begin position="117"/>
        <end position="273"/>
    </location>
</feature>